<evidence type="ECO:0008006" key="4">
    <source>
        <dbReference type="Google" id="ProtNLM"/>
    </source>
</evidence>
<feature type="region of interest" description="Disordered" evidence="1">
    <location>
        <begin position="331"/>
        <end position="351"/>
    </location>
</feature>
<dbReference type="Proteomes" id="UP001179952">
    <property type="component" value="Unassembled WGS sequence"/>
</dbReference>
<dbReference type="EMBL" id="JAUJYN010000002">
    <property type="protein sequence ID" value="KAK1278188.1"/>
    <property type="molecule type" value="Genomic_DNA"/>
</dbReference>
<dbReference type="GO" id="GO:0005886">
    <property type="term" value="C:plasma membrane"/>
    <property type="evidence" value="ECO:0007669"/>
    <property type="project" value="TreeGrafter"/>
</dbReference>
<gene>
    <name evidence="2" type="ORF">QJS04_geneDACA020169</name>
</gene>
<evidence type="ECO:0000313" key="2">
    <source>
        <dbReference type="EMBL" id="KAK1278188.1"/>
    </source>
</evidence>
<dbReference type="AlphaFoldDB" id="A0AAV9BN75"/>
<organism evidence="2 3">
    <name type="scientific">Acorus gramineus</name>
    <name type="common">Dwarf sweet flag</name>
    <dbReference type="NCBI Taxonomy" id="55184"/>
    <lineage>
        <taxon>Eukaryota</taxon>
        <taxon>Viridiplantae</taxon>
        <taxon>Streptophyta</taxon>
        <taxon>Embryophyta</taxon>
        <taxon>Tracheophyta</taxon>
        <taxon>Spermatophyta</taxon>
        <taxon>Magnoliopsida</taxon>
        <taxon>Liliopsida</taxon>
        <taxon>Acoraceae</taxon>
        <taxon>Acorus</taxon>
    </lineage>
</organism>
<reference evidence="2" key="1">
    <citation type="journal article" date="2023" name="Nat. Commun.">
        <title>Diploid and tetraploid genomes of Acorus and the evolution of monocots.</title>
        <authorList>
            <person name="Ma L."/>
            <person name="Liu K.W."/>
            <person name="Li Z."/>
            <person name="Hsiao Y.Y."/>
            <person name="Qi Y."/>
            <person name="Fu T."/>
            <person name="Tang G.D."/>
            <person name="Zhang D."/>
            <person name="Sun W.H."/>
            <person name="Liu D.K."/>
            <person name="Li Y."/>
            <person name="Chen G.Z."/>
            <person name="Liu X.D."/>
            <person name="Liao X.Y."/>
            <person name="Jiang Y.T."/>
            <person name="Yu X."/>
            <person name="Hao Y."/>
            <person name="Huang J."/>
            <person name="Zhao X.W."/>
            <person name="Ke S."/>
            <person name="Chen Y.Y."/>
            <person name="Wu W.L."/>
            <person name="Hsu J.L."/>
            <person name="Lin Y.F."/>
            <person name="Huang M.D."/>
            <person name="Li C.Y."/>
            <person name="Huang L."/>
            <person name="Wang Z.W."/>
            <person name="Zhao X."/>
            <person name="Zhong W.Y."/>
            <person name="Peng D.H."/>
            <person name="Ahmad S."/>
            <person name="Lan S."/>
            <person name="Zhang J.S."/>
            <person name="Tsai W.C."/>
            <person name="Van de Peer Y."/>
            <person name="Liu Z.J."/>
        </authorList>
    </citation>
    <scope>NUCLEOTIDE SEQUENCE</scope>
    <source>
        <strain evidence="2">SCP</strain>
    </source>
</reference>
<protein>
    <recommendedName>
        <fullName evidence="4">Senescence domain-containing protein</fullName>
    </recommendedName>
</protein>
<evidence type="ECO:0000313" key="3">
    <source>
        <dbReference type="Proteomes" id="UP001179952"/>
    </source>
</evidence>
<dbReference type="PANTHER" id="PTHR21068">
    <property type="entry name" value="SPARTIN"/>
    <property type="match status" value="1"/>
</dbReference>
<feature type="compositionally biased region" description="Low complexity" evidence="1">
    <location>
        <begin position="335"/>
        <end position="351"/>
    </location>
</feature>
<dbReference type="InterPro" id="IPR045036">
    <property type="entry name" value="Spartin-like"/>
</dbReference>
<comment type="caution">
    <text evidence="2">The sequence shown here is derived from an EMBL/GenBank/DDBJ whole genome shotgun (WGS) entry which is preliminary data.</text>
</comment>
<name>A0AAV9BN75_ACOGR</name>
<keyword evidence="3" id="KW-1185">Reference proteome</keyword>
<sequence>MSKLPTHLPRMPTTPLITPCHAHTPPSHLIYPPPSLALFPHQPTNQPTHSIMSGGIDKEMVRIPDCRLHVFDGAAGKAAAAVMMMREGELRVHILKQTTSPVALTVFMVGTHHWPAAKDSPAVRVGPRRFAFGLPGVLYGLELPEGCEEGVVGIVEGLLLRFCTYEDHSYDQEFIDLDQATDDFWATAASKIAHATAAILDSVAARSGTMTSPPSAADANQLSLRSIRLSAATKMVARAVLSGSVAPRAHIEFLGQAADTPGPRAVFPSVLAFSDYVESVERVVRGVGQRAPLERWSLAREIGYWRFNRAGLALLLGSIVSDGAEAARAAKKARAGAGAAPPSNAEENVKA</sequence>
<evidence type="ECO:0000256" key="1">
    <source>
        <dbReference type="SAM" id="MobiDB-lite"/>
    </source>
</evidence>
<reference evidence="2" key="2">
    <citation type="submission" date="2023-06" db="EMBL/GenBank/DDBJ databases">
        <authorList>
            <person name="Ma L."/>
            <person name="Liu K.-W."/>
            <person name="Li Z."/>
            <person name="Hsiao Y.-Y."/>
            <person name="Qi Y."/>
            <person name="Fu T."/>
            <person name="Tang G."/>
            <person name="Zhang D."/>
            <person name="Sun W.-H."/>
            <person name="Liu D.-K."/>
            <person name="Li Y."/>
            <person name="Chen G.-Z."/>
            <person name="Liu X.-D."/>
            <person name="Liao X.-Y."/>
            <person name="Jiang Y.-T."/>
            <person name="Yu X."/>
            <person name="Hao Y."/>
            <person name="Huang J."/>
            <person name="Zhao X.-W."/>
            <person name="Ke S."/>
            <person name="Chen Y.-Y."/>
            <person name="Wu W.-L."/>
            <person name="Hsu J.-L."/>
            <person name="Lin Y.-F."/>
            <person name="Huang M.-D."/>
            <person name="Li C.-Y."/>
            <person name="Huang L."/>
            <person name="Wang Z.-W."/>
            <person name="Zhao X."/>
            <person name="Zhong W.-Y."/>
            <person name="Peng D.-H."/>
            <person name="Ahmad S."/>
            <person name="Lan S."/>
            <person name="Zhang J.-S."/>
            <person name="Tsai W.-C."/>
            <person name="Van De Peer Y."/>
            <person name="Liu Z.-J."/>
        </authorList>
    </citation>
    <scope>NUCLEOTIDE SEQUENCE</scope>
    <source>
        <strain evidence="2">SCP</strain>
        <tissue evidence="2">Leaves</tissue>
    </source>
</reference>
<accession>A0AAV9BN75</accession>
<proteinExistence type="predicted"/>
<dbReference type="PANTHER" id="PTHR21068:SF49">
    <property type="entry name" value="SENESCENCE DOMAIN-CONTAINING PROTEIN"/>
    <property type="match status" value="1"/>
</dbReference>